<evidence type="ECO:0000313" key="9">
    <source>
        <dbReference type="EMBL" id="OGY73196.1"/>
    </source>
</evidence>
<feature type="binding site" evidence="5">
    <location>
        <position position="345"/>
    </location>
    <ligand>
        <name>substrate</name>
    </ligand>
</feature>
<dbReference type="Gene3D" id="3.40.50.720">
    <property type="entry name" value="NAD(P)-binding Rossmann-like Domain"/>
    <property type="match status" value="1"/>
</dbReference>
<dbReference type="PIRSF" id="PIRSF000185">
    <property type="entry name" value="Glu_DH"/>
    <property type="match status" value="1"/>
</dbReference>
<dbReference type="Pfam" id="PF00208">
    <property type="entry name" value="ELFV_dehydrog"/>
    <property type="match status" value="1"/>
</dbReference>
<dbReference type="InterPro" id="IPR006096">
    <property type="entry name" value="Glu/Leu/Phe/Val/Trp_DH_C"/>
</dbReference>
<gene>
    <name evidence="9" type="ORF">A3H61_05395</name>
</gene>
<dbReference type="InterPro" id="IPR006097">
    <property type="entry name" value="Glu/Leu/Phe/Val/Trp_DH_dimer"/>
</dbReference>
<dbReference type="GO" id="GO:0000166">
    <property type="term" value="F:nucleotide binding"/>
    <property type="evidence" value="ECO:0007669"/>
    <property type="project" value="UniProtKB-KW"/>
</dbReference>
<proteinExistence type="inferred from homology"/>
<evidence type="ECO:0000256" key="5">
    <source>
        <dbReference type="PIRSR" id="PIRSR000185-2"/>
    </source>
</evidence>
<organism evidence="9 10">
    <name type="scientific">Candidatus Jacksonbacteria bacterium RIFCSPLOWO2_02_FULL_44_20</name>
    <dbReference type="NCBI Taxonomy" id="1798460"/>
    <lineage>
        <taxon>Bacteria</taxon>
        <taxon>Candidatus Jacksoniibacteriota</taxon>
    </lineage>
</organism>
<dbReference type="EMBL" id="MHJU01000016">
    <property type="protein sequence ID" value="OGY73196.1"/>
    <property type="molecule type" value="Genomic_DNA"/>
</dbReference>
<comment type="similarity">
    <text evidence="1 3 7">Belongs to the Glu/Leu/Phe/Val dehydrogenases family.</text>
</comment>
<keyword evidence="5" id="KW-0520">NAD</keyword>
<evidence type="ECO:0000256" key="4">
    <source>
        <dbReference type="PIRSR" id="PIRSR000185-1"/>
    </source>
</evidence>
<accession>A0A1G2A9P2</accession>
<dbReference type="SUPFAM" id="SSF53223">
    <property type="entry name" value="Aminoacid dehydrogenase-like, N-terminal domain"/>
    <property type="match status" value="1"/>
</dbReference>
<dbReference type="Proteomes" id="UP000178315">
    <property type="component" value="Unassembled WGS sequence"/>
</dbReference>
<feature type="domain" description="Glutamate/phenylalanine/leucine/valine/L-tryptophan dehydrogenase C-terminal" evidence="8">
    <location>
        <begin position="179"/>
        <end position="409"/>
    </location>
</feature>
<dbReference type="InterPro" id="IPR006095">
    <property type="entry name" value="Glu/Leu/Phe/Val/Trp_DH"/>
</dbReference>
<keyword evidence="2 3" id="KW-0560">Oxidoreductase</keyword>
<dbReference type="PANTHER" id="PTHR11606">
    <property type="entry name" value="GLUTAMATE DEHYDROGENASE"/>
    <property type="match status" value="1"/>
</dbReference>
<evidence type="ECO:0000256" key="6">
    <source>
        <dbReference type="PIRSR" id="PIRSR000185-3"/>
    </source>
</evidence>
<dbReference type="SMART" id="SM00839">
    <property type="entry name" value="ELFV_dehydrog"/>
    <property type="match status" value="1"/>
</dbReference>
<dbReference type="SUPFAM" id="SSF51735">
    <property type="entry name" value="NAD(P)-binding Rossmann-fold domains"/>
    <property type="match status" value="1"/>
</dbReference>
<feature type="site" description="Important for catalysis" evidence="6">
    <location>
        <position position="142"/>
    </location>
</feature>
<dbReference type="PANTHER" id="PTHR11606:SF13">
    <property type="entry name" value="GLUTAMATE DEHYDROGENASE 1, MITOCHONDRIAL"/>
    <property type="match status" value="1"/>
</dbReference>
<dbReference type="AlphaFoldDB" id="A0A1G2A9P2"/>
<feature type="binding site" evidence="5">
    <location>
        <position position="90"/>
    </location>
    <ligand>
        <name>substrate</name>
    </ligand>
</feature>
<comment type="caution">
    <text evidence="9">The sequence shown here is derived from an EMBL/GenBank/DDBJ whole genome shotgun (WGS) entry which is preliminary data.</text>
</comment>
<feature type="binding site" evidence="5">
    <location>
        <position position="66"/>
    </location>
    <ligand>
        <name>substrate</name>
    </ligand>
</feature>
<name>A0A1G2A9P2_9BACT</name>
<dbReference type="GO" id="GO:0006538">
    <property type="term" value="P:L-glutamate catabolic process"/>
    <property type="evidence" value="ECO:0007669"/>
    <property type="project" value="TreeGrafter"/>
</dbReference>
<feature type="binding site" evidence="5">
    <location>
        <position position="186"/>
    </location>
    <ligand>
        <name>NAD(+)</name>
        <dbReference type="ChEBI" id="CHEBI:57540"/>
    </ligand>
</feature>
<dbReference type="InterPro" id="IPR046346">
    <property type="entry name" value="Aminoacid_DH-like_N_sf"/>
</dbReference>
<evidence type="ECO:0000256" key="2">
    <source>
        <dbReference type="ARBA" id="ARBA00023002"/>
    </source>
</evidence>
<keyword evidence="5" id="KW-0547">Nucleotide-binding</keyword>
<dbReference type="GO" id="GO:0004352">
    <property type="term" value="F:glutamate dehydrogenase (NAD+) activity"/>
    <property type="evidence" value="ECO:0007669"/>
    <property type="project" value="TreeGrafter"/>
</dbReference>
<dbReference type="PROSITE" id="PS00074">
    <property type="entry name" value="GLFV_DEHYDROGENASE"/>
    <property type="match status" value="1"/>
</dbReference>
<evidence type="ECO:0000256" key="3">
    <source>
        <dbReference type="PIRNR" id="PIRNR000185"/>
    </source>
</evidence>
<dbReference type="InterPro" id="IPR033922">
    <property type="entry name" value="NAD_bind_Glu_DH"/>
</dbReference>
<sequence>MNFFETGLSHLNAAAKKIALDPYEVERLSYPERIIEVVIPVTHDDGSARLYHGYRIQHSSLLGPYKGGIRFHPKVDKDEVKALAFAMTIKTATAGIPFGGGKGGVIVDPKLLSDRELERLSRGYVRALYECLGPLKDVPAPDVNTNSRIMYWMADEYERILGFPAPAVVTGKPIEHGGSLGREPATGEGGFYILQEFLAQEKRDPKTIKIAVQGMGNVGSYFVRSAQRAGCRVIAVSDSKGGVFNREGLDISGILRAKEEEKSLVDFTGGKRITNDELLALDADVLVPAALEDAINDGNAGAIRAKVILELANGPLTGNADAMLSEKGVTIIPDVLANAGGVVVSYFEWLQNQNKERWSEEAVLAQLKSVMIKAFAEVHKVSNNMKVPLRIGAYIVALRRLSKAVQRRG</sequence>
<dbReference type="InterPro" id="IPR014362">
    <property type="entry name" value="Glu_DH"/>
</dbReference>
<evidence type="ECO:0000313" key="10">
    <source>
        <dbReference type="Proteomes" id="UP000178315"/>
    </source>
</evidence>
<dbReference type="PRINTS" id="PR00082">
    <property type="entry name" value="GLFDHDRGNASE"/>
</dbReference>
<evidence type="ECO:0000256" key="1">
    <source>
        <dbReference type="ARBA" id="ARBA00006382"/>
    </source>
</evidence>
<evidence type="ECO:0000259" key="8">
    <source>
        <dbReference type="SMART" id="SM00839"/>
    </source>
</evidence>
<dbReference type="InterPro" id="IPR033524">
    <property type="entry name" value="Glu/Leu/Phe/Val_DH_AS"/>
</dbReference>
<dbReference type="Pfam" id="PF02812">
    <property type="entry name" value="ELFV_dehydrog_N"/>
    <property type="match status" value="1"/>
</dbReference>
<feature type="binding site" evidence="5">
    <location>
        <position position="217"/>
    </location>
    <ligand>
        <name>NAD(+)</name>
        <dbReference type="ChEBI" id="CHEBI:57540"/>
    </ligand>
</feature>
<dbReference type="Gene3D" id="3.40.50.10860">
    <property type="entry name" value="Leucine Dehydrogenase, chain A, domain 1"/>
    <property type="match status" value="1"/>
</dbReference>
<reference evidence="9 10" key="1">
    <citation type="journal article" date="2016" name="Nat. Commun.">
        <title>Thousands of microbial genomes shed light on interconnected biogeochemical processes in an aquifer system.</title>
        <authorList>
            <person name="Anantharaman K."/>
            <person name="Brown C.T."/>
            <person name="Hug L.A."/>
            <person name="Sharon I."/>
            <person name="Castelle C.J."/>
            <person name="Probst A.J."/>
            <person name="Thomas B.C."/>
            <person name="Singh A."/>
            <person name="Wilkins M.J."/>
            <person name="Karaoz U."/>
            <person name="Brodie E.L."/>
            <person name="Williams K.H."/>
            <person name="Hubbard S.S."/>
            <person name="Banfield J.F."/>
        </authorList>
    </citation>
    <scope>NUCLEOTIDE SEQUENCE [LARGE SCALE GENOMIC DNA]</scope>
</reference>
<protein>
    <recommendedName>
        <fullName evidence="3">Glutamate dehydrogenase</fullName>
    </recommendedName>
</protein>
<dbReference type="InterPro" id="IPR036291">
    <property type="entry name" value="NAD(P)-bd_dom_sf"/>
</dbReference>
<dbReference type="CDD" id="cd01076">
    <property type="entry name" value="NAD_bind_1_Glu_DH"/>
    <property type="match status" value="1"/>
</dbReference>
<feature type="active site" description="Proton donor" evidence="4">
    <location>
        <position position="102"/>
    </location>
</feature>
<evidence type="ECO:0000256" key="7">
    <source>
        <dbReference type="RuleBase" id="RU004417"/>
    </source>
</evidence>